<dbReference type="AlphaFoldDB" id="A0A6L7GIT1"/>
<accession>A0A6L7GIT1</accession>
<gene>
    <name evidence="1" type="ORF">GRI44_13830</name>
</gene>
<dbReference type="RefSeq" id="WP_160602443.1">
    <property type="nucleotide sequence ID" value="NZ_WTYU01000004.1"/>
</dbReference>
<reference evidence="1 2" key="1">
    <citation type="submission" date="2019-12" db="EMBL/GenBank/DDBJ databases">
        <title>Genomic-based taxomic classification of the family Erythrobacteraceae.</title>
        <authorList>
            <person name="Xu L."/>
        </authorList>
    </citation>
    <scope>NUCLEOTIDE SEQUENCE [LARGE SCALE GENOMIC DNA]</scope>
    <source>
        <strain evidence="1 2">KCTC 52259</strain>
    </source>
</reference>
<dbReference type="Proteomes" id="UP000473531">
    <property type="component" value="Unassembled WGS sequence"/>
</dbReference>
<protein>
    <submittedName>
        <fullName evidence="1">Uncharacterized protein</fullName>
    </submittedName>
</protein>
<organism evidence="1 2">
    <name type="scientific">Allopontixanthobacter confluentis</name>
    <dbReference type="NCBI Taxonomy" id="1849021"/>
    <lineage>
        <taxon>Bacteria</taxon>
        <taxon>Pseudomonadati</taxon>
        <taxon>Pseudomonadota</taxon>
        <taxon>Alphaproteobacteria</taxon>
        <taxon>Sphingomonadales</taxon>
        <taxon>Erythrobacteraceae</taxon>
        <taxon>Allopontixanthobacter</taxon>
    </lineage>
</organism>
<sequence>MTKRITHTKQYRPDEMIEIGEDDDASTPLWQIKKQMRARLQKQKPDLAAHEIEMRVNRMVGRGMRRGG</sequence>
<proteinExistence type="predicted"/>
<keyword evidence="2" id="KW-1185">Reference proteome</keyword>
<evidence type="ECO:0000313" key="1">
    <source>
        <dbReference type="EMBL" id="MXP15829.1"/>
    </source>
</evidence>
<dbReference type="EMBL" id="WTYU01000004">
    <property type="protein sequence ID" value="MXP15829.1"/>
    <property type="molecule type" value="Genomic_DNA"/>
</dbReference>
<evidence type="ECO:0000313" key="2">
    <source>
        <dbReference type="Proteomes" id="UP000473531"/>
    </source>
</evidence>
<comment type="caution">
    <text evidence="1">The sequence shown here is derived from an EMBL/GenBank/DDBJ whole genome shotgun (WGS) entry which is preliminary data.</text>
</comment>
<name>A0A6L7GIT1_9SPHN</name>